<evidence type="ECO:0000256" key="5">
    <source>
        <dbReference type="ARBA" id="ARBA00040994"/>
    </source>
</evidence>
<dbReference type="GO" id="GO:0031514">
    <property type="term" value="C:motile cilium"/>
    <property type="evidence" value="ECO:0007669"/>
    <property type="project" value="TreeGrafter"/>
</dbReference>
<dbReference type="PROSITE" id="PS00012">
    <property type="entry name" value="PHOSPHOPANTETHEINE"/>
    <property type="match status" value="1"/>
</dbReference>
<dbReference type="InterPro" id="IPR015943">
    <property type="entry name" value="WD40/YVTN_repeat-like_dom_sf"/>
</dbReference>
<accession>A0A9P0C2I6</accession>
<dbReference type="Gene3D" id="2.130.10.10">
    <property type="entry name" value="YVTN repeat-like/Quinoprotein amine dehydrogenase"/>
    <property type="match status" value="2"/>
</dbReference>
<keyword evidence="3" id="KW-0677">Repeat</keyword>
<evidence type="ECO:0000256" key="4">
    <source>
        <dbReference type="ARBA" id="ARBA00023273"/>
    </source>
</evidence>
<evidence type="ECO:0000256" key="2">
    <source>
        <dbReference type="ARBA" id="ARBA00022574"/>
    </source>
</evidence>
<protein>
    <recommendedName>
        <fullName evidence="5">Cilia- and flagella-associated protein 251</fullName>
    </recommendedName>
</protein>
<dbReference type="OrthoDB" id="4899631at2759"/>
<proteinExistence type="predicted"/>
<dbReference type="Proteomes" id="UP001154114">
    <property type="component" value="Chromosome 5"/>
</dbReference>
<dbReference type="InterPro" id="IPR036322">
    <property type="entry name" value="WD40_repeat_dom_sf"/>
</dbReference>
<keyword evidence="7" id="KW-1185">Reference proteome</keyword>
<dbReference type="PANTHER" id="PTHR13720:SF13">
    <property type="entry name" value="CILIA- AND FLAGELLA-ASSOCIATED PROTEIN 251"/>
    <property type="match status" value="1"/>
</dbReference>
<evidence type="ECO:0000256" key="1">
    <source>
        <dbReference type="ARBA" id="ARBA00004138"/>
    </source>
</evidence>
<comment type="subcellular location">
    <subcellularLocation>
        <location evidence="1">Cell projection</location>
        <location evidence="1">Cilium</location>
    </subcellularLocation>
</comment>
<evidence type="ECO:0000256" key="3">
    <source>
        <dbReference type="ARBA" id="ARBA00022737"/>
    </source>
</evidence>
<keyword evidence="4" id="KW-0966">Cell projection</keyword>
<dbReference type="SMART" id="SM00320">
    <property type="entry name" value="WD40"/>
    <property type="match status" value="5"/>
</dbReference>
<gene>
    <name evidence="6" type="ORF">CINC_LOCUS10839</name>
</gene>
<organism evidence="6 7">
    <name type="scientific">Chrysodeixis includens</name>
    <name type="common">Soybean looper</name>
    <name type="synonym">Pseudoplusia includens</name>
    <dbReference type="NCBI Taxonomy" id="689277"/>
    <lineage>
        <taxon>Eukaryota</taxon>
        <taxon>Metazoa</taxon>
        <taxon>Ecdysozoa</taxon>
        <taxon>Arthropoda</taxon>
        <taxon>Hexapoda</taxon>
        <taxon>Insecta</taxon>
        <taxon>Pterygota</taxon>
        <taxon>Neoptera</taxon>
        <taxon>Endopterygota</taxon>
        <taxon>Lepidoptera</taxon>
        <taxon>Glossata</taxon>
        <taxon>Ditrysia</taxon>
        <taxon>Noctuoidea</taxon>
        <taxon>Noctuidae</taxon>
        <taxon>Plusiinae</taxon>
        <taxon>Chrysodeixis</taxon>
    </lineage>
</organism>
<sequence>MCWINGFNHKVGVINLNDKGSTTLFYAASNCGVLYNWTTRNMRILQGHRHTITCIAADAQGKWLVTADSGPENILIIWDSADLFPQRTIFSPHGTTRIAKVAMSDDAKYLVTIAYPSEKVMIHWWIWSYGISTPHAVKEIEDLTRDSVIHIAINPVRTLRFLLLTRTCFFLCAVKKVKLVERGLVKETDNWEITLRRPDRNEHADCGKLTHVTFCSNTAQILVTTSRGMVIVYGYTIEYHKNFSPLDISRLRFIKVVKLEKRMITIIKYVDGVLVTGNSVGEIRFYDDQLKLLYWMDSLNIDKVKNLSFNISPRSAMILDPQCNKPCLCWEKVKVEKDPVTGEMKQKLIKMRLPHDATTSGKPFLVRDFIVTTWNHGVGFVDFVTEKYSSILDSKMSPVLSISVHPEKLLLVMGYMDGTVELINFNEHKLIHRLDLRSRYTVVVPPDDDSINCNFEVTVPELSVTCLKYSPSGLHLACGLNTGQLLFLDPSTIDILTPNPFADTSDAIRLMSYSTDSLLLGTADASRTVSVYKYLCSEFRWTFIGKHRAHYKDVTSLLFLPNKNPQGDFNLLSIGLDRCMVEYDISASSDEHLEILSLDRVEQSALPLTAILWPNPSDLDPEEFRTDLPMLLMCNDEYKYKIMNYETTMTLATVLAPRYEYPVSKIQLITRTDNAEIDPANSQYLLFTSRDIIGLQKLPLDGNPWKHVGMLGHPTKLLNSCFREDLRMLFTIGARDTTMCQWVANYRAVETAAKRGGEELDPYYCLIDSGRPGWLFQEIRDLFYYIQILCQGTFSPARRQVKDYIPIESLPDLMRALGFFPSEYEVENLLVEAKYKVYNRTPVTDIGFEDFVKLYLNHRPAFGEYYKRIRGAFRNFASISNEGYIMSREDLVEILTTQGEQFSRELSWYLLTVLCGHTLEDRAVMNENDFSFLPELITFSDFTTDIIGIQEMDNISDLGVESLASVNTVSTVDSDDKLT</sequence>
<name>A0A9P0C2I6_CHRIL</name>
<evidence type="ECO:0000313" key="7">
    <source>
        <dbReference type="Proteomes" id="UP001154114"/>
    </source>
</evidence>
<evidence type="ECO:0000313" key="6">
    <source>
        <dbReference type="EMBL" id="CAH0604428.1"/>
    </source>
</evidence>
<reference evidence="6" key="1">
    <citation type="submission" date="2021-12" db="EMBL/GenBank/DDBJ databases">
        <authorList>
            <person name="King R."/>
        </authorList>
    </citation>
    <scope>NUCLEOTIDE SEQUENCE</scope>
</reference>
<dbReference type="AlphaFoldDB" id="A0A9P0C2I6"/>
<dbReference type="EMBL" id="LR824008">
    <property type="protein sequence ID" value="CAH0604428.1"/>
    <property type="molecule type" value="Genomic_DNA"/>
</dbReference>
<dbReference type="SUPFAM" id="SSF50978">
    <property type="entry name" value="WD40 repeat-like"/>
    <property type="match status" value="1"/>
</dbReference>
<keyword evidence="2" id="KW-0853">WD repeat</keyword>
<dbReference type="Pfam" id="PF00400">
    <property type="entry name" value="WD40"/>
    <property type="match status" value="1"/>
</dbReference>
<dbReference type="InterPro" id="IPR011992">
    <property type="entry name" value="EF-hand-dom_pair"/>
</dbReference>
<dbReference type="InterPro" id="IPR006162">
    <property type="entry name" value="Ppantetheine_attach_site"/>
</dbReference>
<dbReference type="InterPro" id="IPR050630">
    <property type="entry name" value="WD_repeat_EMAP"/>
</dbReference>
<dbReference type="PANTHER" id="PTHR13720">
    <property type="entry name" value="WD-40 REPEAT PROTEIN"/>
    <property type="match status" value="1"/>
</dbReference>
<dbReference type="SUPFAM" id="SSF47473">
    <property type="entry name" value="EF-hand"/>
    <property type="match status" value="1"/>
</dbReference>
<dbReference type="InterPro" id="IPR001680">
    <property type="entry name" value="WD40_rpt"/>
</dbReference>